<keyword evidence="3" id="KW-1185">Reference proteome</keyword>
<name>A0A4D4KGL2_9ACTN</name>
<accession>A0A4D4KGL2</accession>
<dbReference type="Proteomes" id="UP000299290">
    <property type="component" value="Unassembled WGS sequence"/>
</dbReference>
<organism evidence="2 3">
    <name type="scientific">Streptomyces antimycoticus</name>
    <dbReference type="NCBI Taxonomy" id="68175"/>
    <lineage>
        <taxon>Bacteria</taxon>
        <taxon>Bacillati</taxon>
        <taxon>Actinomycetota</taxon>
        <taxon>Actinomycetes</taxon>
        <taxon>Kitasatosporales</taxon>
        <taxon>Streptomycetaceae</taxon>
        <taxon>Streptomyces</taxon>
        <taxon>Streptomyces violaceusniger group</taxon>
    </lineage>
</organism>
<evidence type="ECO:0000313" key="2">
    <source>
        <dbReference type="EMBL" id="GDY45906.1"/>
    </source>
</evidence>
<protein>
    <submittedName>
        <fullName evidence="2">Uncharacterized protein</fullName>
    </submittedName>
</protein>
<sequence>MERPVLCDRPVRIGPKLSRITLVSIPVCMTNKYPVVTRMGRQGQPGNDKRQAPPTPLMRHADDASHAAPPHRPR</sequence>
<gene>
    <name evidence="2" type="ORF">SANT12839_067880</name>
</gene>
<feature type="region of interest" description="Disordered" evidence="1">
    <location>
        <begin position="37"/>
        <end position="74"/>
    </location>
</feature>
<dbReference type="AlphaFoldDB" id="A0A4D4KGL2"/>
<reference evidence="2 3" key="1">
    <citation type="journal article" date="2020" name="Int. J. Syst. Evol. Microbiol.">
        <title>Reclassification of Streptomyces castelarensis and Streptomyces sporoclivatus as later heterotypic synonyms of Streptomyces antimycoticus.</title>
        <authorList>
            <person name="Komaki H."/>
            <person name="Tamura T."/>
        </authorList>
    </citation>
    <scope>NUCLEOTIDE SEQUENCE [LARGE SCALE GENOMIC DNA]</scope>
    <source>
        <strain evidence="2 3">NBRC 12839</strain>
    </source>
</reference>
<comment type="caution">
    <text evidence="2">The sequence shown here is derived from an EMBL/GenBank/DDBJ whole genome shotgun (WGS) entry which is preliminary data.</text>
</comment>
<dbReference type="EMBL" id="BJHV01000001">
    <property type="protein sequence ID" value="GDY45906.1"/>
    <property type="molecule type" value="Genomic_DNA"/>
</dbReference>
<evidence type="ECO:0000313" key="3">
    <source>
        <dbReference type="Proteomes" id="UP000299290"/>
    </source>
</evidence>
<proteinExistence type="predicted"/>
<evidence type="ECO:0000256" key="1">
    <source>
        <dbReference type="SAM" id="MobiDB-lite"/>
    </source>
</evidence>